<feature type="non-terminal residue" evidence="7">
    <location>
        <position position="72"/>
    </location>
</feature>
<keyword evidence="3" id="KW-0547">Nucleotide-binding</keyword>
<keyword evidence="8" id="KW-1185">Reference proteome</keyword>
<proteinExistence type="predicted"/>
<keyword evidence="4" id="KW-0418">Kinase</keyword>
<dbReference type="InterPro" id="IPR000719">
    <property type="entry name" value="Prot_kinase_dom"/>
</dbReference>
<dbReference type="SUPFAM" id="SSF56112">
    <property type="entry name" value="Protein kinase-like (PK-like)"/>
    <property type="match status" value="1"/>
</dbReference>
<gene>
    <name evidence="7" type="primary">RPS6KA2</name>
    <name evidence="7" type="ORF">SNEC2469_LOCUS17682</name>
</gene>
<dbReference type="Proteomes" id="UP000601435">
    <property type="component" value="Unassembled WGS sequence"/>
</dbReference>
<dbReference type="Pfam" id="PF00069">
    <property type="entry name" value="Pkinase"/>
    <property type="match status" value="1"/>
</dbReference>
<organism evidence="7 8">
    <name type="scientific">Symbiodinium necroappetens</name>
    <dbReference type="NCBI Taxonomy" id="1628268"/>
    <lineage>
        <taxon>Eukaryota</taxon>
        <taxon>Sar</taxon>
        <taxon>Alveolata</taxon>
        <taxon>Dinophyceae</taxon>
        <taxon>Suessiales</taxon>
        <taxon>Symbiodiniaceae</taxon>
        <taxon>Symbiodinium</taxon>
    </lineage>
</organism>
<reference evidence="7" key="1">
    <citation type="submission" date="2021-02" db="EMBL/GenBank/DDBJ databases">
        <authorList>
            <person name="Dougan E. K."/>
            <person name="Rhodes N."/>
            <person name="Thang M."/>
            <person name="Chan C."/>
        </authorList>
    </citation>
    <scope>NUCLEOTIDE SEQUENCE</scope>
</reference>
<evidence type="ECO:0000313" key="8">
    <source>
        <dbReference type="Proteomes" id="UP000601435"/>
    </source>
</evidence>
<sequence length="72" mass="7731">ECAKFHIAGAARALGHLHSKRSLFRDLKPENVLLTTEGNVKIGDFGFAKQLVSSAVACSTDFLVLSTGRDLT</sequence>
<evidence type="ECO:0000256" key="1">
    <source>
        <dbReference type="ARBA" id="ARBA00022527"/>
    </source>
</evidence>
<protein>
    <submittedName>
        <fullName evidence="7">RPS6KA2 protein</fullName>
    </submittedName>
</protein>
<dbReference type="Gene3D" id="1.10.510.10">
    <property type="entry name" value="Transferase(Phosphotransferase) domain 1"/>
    <property type="match status" value="1"/>
</dbReference>
<dbReference type="GO" id="GO:0005524">
    <property type="term" value="F:ATP binding"/>
    <property type="evidence" value="ECO:0007669"/>
    <property type="project" value="UniProtKB-KW"/>
</dbReference>
<dbReference type="PROSITE" id="PS50011">
    <property type="entry name" value="PROTEIN_KINASE_DOM"/>
    <property type="match status" value="1"/>
</dbReference>
<keyword evidence="5" id="KW-0067">ATP-binding</keyword>
<feature type="domain" description="Protein kinase" evidence="6">
    <location>
        <begin position="1"/>
        <end position="72"/>
    </location>
</feature>
<evidence type="ECO:0000313" key="7">
    <source>
        <dbReference type="EMBL" id="CAE7626883.1"/>
    </source>
</evidence>
<dbReference type="PANTHER" id="PTHR24351">
    <property type="entry name" value="RIBOSOMAL PROTEIN S6 KINASE"/>
    <property type="match status" value="1"/>
</dbReference>
<evidence type="ECO:0000259" key="6">
    <source>
        <dbReference type="PROSITE" id="PS50011"/>
    </source>
</evidence>
<dbReference type="InterPro" id="IPR011009">
    <property type="entry name" value="Kinase-like_dom_sf"/>
</dbReference>
<evidence type="ECO:0000256" key="3">
    <source>
        <dbReference type="ARBA" id="ARBA00022741"/>
    </source>
</evidence>
<dbReference type="AlphaFoldDB" id="A0A812VBX0"/>
<evidence type="ECO:0000256" key="2">
    <source>
        <dbReference type="ARBA" id="ARBA00022679"/>
    </source>
</evidence>
<keyword evidence="2" id="KW-0808">Transferase</keyword>
<dbReference type="EMBL" id="CAJNJA010029409">
    <property type="protein sequence ID" value="CAE7626883.1"/>
    <property type="molecule type" value="Genomic_DNA"/>
</dbReference>
<evidence type="ECO:0000256" key="4">
    <source>
        <dbReference type="ARBA" id="ARBA00022777"/>
    </source>
</evidence>
<accession>A0A812VBX0</accession>
<keyword evidence="1" id="KW-0723">Serine/threonine-protein kinase</keyword>
<evidence type="ECO:0000256" key="5">
    <source>
        <dbReference type="ARBA" id="ARBA00022840"/>
    </source>
</evidence>
<name>A0A812VBX0_9DINO</name>
<comment type="caution">
    <text evidence="7">The sequence shown here is derived from an EMBL/GenBank/DDBJ whole genome shotgun (WGS) entry which is preliminary data.</text>
</comment>
<dbReference type="OrthoDB" id="1405469at2759"/>
<dbReference type="GO" id="GO:0004674">
    <property type="term" value="F:protein serine/threonine kinase activity"/>
    <property type="evidence" value="ECO:0007669"/>
    <property type="project" value="UniProtKB-KW"/>
</dbReference>